<gene>
    <name evidence="15" type="ORF">PgNI_02561</name>
</gene>
<evidence type="ECO:0008006" key="16">
    <source>
        <dbReference type="Google" id="ProtNLM"/>
    </source>
</evidence>
<keyword evidence="4 9" id="KW-0645">Protease</keyword>
<evidence type="ECO:0000313" key="15">
    <source>
        <dbReference type="RefSeq" id="XP_030987013.1"/>
    </source>
</evidence>
<evidence type="ECO:0000256" key="5">
    <source>
        <dbReference type="ARBA" id="ARBA00022729"/>
    </source>
</evidence>
<dbReference type="RefSeq" id="XP_030987013.1">
    <property type="nucleotide sequence ID" value="XM_031122624.1"/>
</dbReference>
<dbReference type="PROSITE" id="PS00136">
    <property type="entry name" value="SUBTILASE_ASP"/>
    <property type="match status" value="1"/>
</dbReference>
<evidence type="ECO:0000256" key="2">
    <source>
        <dbReference type="ARBA" id="ARBA00022512"/>
    </source>
</evidence>
<dbReference type="Pfam" id="PF06280">
    <property type="entry name" value="fn3_5"/>
    <property type="match status" value="1"/>
</dbReference>
<dbReference type="InterPro" id="IPR023827">
    <property type="entry name" value="Peptidase_S8_Asp-AS"/>
</dbReference>
<dbReference type="CDD" id="cd02124">
    <property type="entry name" value="PA_PoS1_like"/>
    <property type="match status" value="1"/>
</dbReference>
<dbReference type="GO" id="GO:0016020">
    <property type="term" value="C:membrane"/>
    <property type="evidence" value="ECO:0007669"/>
    <property type="project" value="InterPro"/>
</dbReference>
<dbReference type="PANTHER" id="PTHR43806:SF66">
    <property type="entry name" value="SERIN ENDOPEPTIDASE"/>
    <property type="match status" value="1"/>
</dbReference>
<dbReference type="InterPro" id="IPR010435">
    <property type="entry name" value="C5a/SBT2-like_Fn3"/>
</dbReference>
<feature type="domain" description="C5a peptidase/Subtilisin-like protease SBT2-like Fn3-like" evidence="13">
    <location>
        <begin position="654"/>
        <end position="769"/>
    </location>
</feature>
<dbReference type="PROSITE" id="PS00138">
    <property type="entry name" value="SUBTILASE_SER"/>
    <property type="match status" value="1"/>
</dbReference>
<reference evidence="15" key="1">
    <citation type="journal article" date="2019" name="Mol. Biol. Evol.">
        <title>Blast fungal genomes show frequent chromosomal changes, gene gains and losses, and effector gene turnover.</title>
        <authorList>
            <person name="Gomez Luciano L.B."/>
            <person name="Jason Tsai I."/>
            <person name="Chuma I."/>
            <person name="Tosa Y."/>
            <person name="Chen Y.H."/>
            <person name="Li J.Y."/>
            <person name="Li M.Y."/>
            <person name="Jade Lu M.Y."/>
            <person name="Nakayashiki H."/>
            <person name="Li W.H."/>
        </authorList>
    </citation>
    <scope>NUCLEOTIDE SEQUENCE</scope>
    <source>
        <strain evidence="15">NI907</strain>
    </source>
</reference>
<reference evidence="15" key="3">
    <citation type="submission" date="2025-08" db="UniProtKB">
        <authorList>
            <consortium name="RefSeq"/>
        </authorList>
    </citation>
    <scope>IDENTIFICATION</scope>
    <source>
        <strain evidence="15">NI907</strain>
    </source>
</reference>
<dbReference type="Pfam" id="PF00082">
    <property type="entry name" value="Peptidase_S8"/>
    <property type="match status" value="1"/>
</dbReference>
<keyword evidence="5" id="KW-0732">Signal</keyword>
<feature type="active site" description="Charge relay system" evidence="8 9">
    <location>
        <position position="252"/>
    </location>
</feature>
<feature type="domain" description="Peptidase S8/S53" evidence="11">
    <location>
        <begin position="194"/>
        <end position="611"/>
    </location>
</feature>
<evidence type="ECO:0000256" key="4">
    <source>
        <dbReference type="ARBA" id="ARBA00022670"/>
    </source>
</evidence>
<dbReference type="InterPro" id="IPR000209">
    <property type="entry name" value="Peptidase_S8/S53_dom"/>
</dbReference>
<reference evidence="15" key="2">
    <citation type="submission" date="2019-10" db="EMBL/GenBank/DDBJ databases">
        <authorList>
            <consortium name="NCBI Genome Project"/>
        </authorList>
    </citation>
    <scope>NUCLEOTIDE SEQUENCE</scope>
    <source>
        <strain evidence="15">NI907</strain>
    </source>
</reference>
<evidence type="ECO:0000259" key="12">
    <source>
        <dbReference type="Pfam" id="PF02225"/>
    </source>
</evidence>
<dbReference type="GO" id="GO:0006508">
    <property type="term" value="P:proteolysis"/>
    <property type="evidence" value="ECO:0007669"/>
    <property type="project" value="UniProtKB-KW"/>
</dbReference>
<evidence type="ECO:0000256" key="6">
    <source>
        <dbReference type="ARBA" id="ARBA00022801"/>
    </source>
</evidence>
<dbReference type="SUPFAM" id="SSF52025">
    <property type="entry name" value="PA domain"/>
    <property type="match status" value="1"/>
</dbReference>
<evidence type="ECO:0000256" key="9">
    <source>
        <dbReference type="PROSITE-ProRule" id="PRU01240"/>
    </source>
</evidence>
<evidence type="ECO:0000259" key="13">
    <source>
        <dbReference type="Pfam" id="PF06280"/>
    </source>
</evidence>
<protein>
    <recommendedName>
        <fullName evidence="16">Peptidase S8/S53 domain-containing protein</fullName>
    </recommendedName>
</protein>
<feature type="active site" description="Charge relay system" evidence="8 9">
    <location>
        <position position="577"/>
    </location>
</feature>
<dbReference type="InterPro" id="IPR050131">
    <property type="entry name" value="Peptidase_S8_subtilisin-like"/>
</dbReference>
<name>A0A6P8BI79_PYRGI</name>
<evidence type="ECO:0000313" key="14">
    <source>
        <dbReference type="Proteomes" id="UP000515153"/>
    </source>
</evidence>
<evidence type="ECO:0000259" key="11">
    <source>
        <dbReference type="Pfam" id="PF00082"/>
    </source>
</evidence>
<dbReference type="InterPro" id="IPR015500">
    <property type="entry name" value="Peptidase_S8_subtilisin-rel"/>
</dbReference>
<dbReference type="InterPro" id="IPR022398">
    <property type="entry name" value="Peptidase_S8_His-AS"/>
</dbReference>
<evidence type="ECO:0000256" key="7">
    <source>
        <dbReference type="ARBA" id="ARBA00022825"/>
    </source>
</evidence>
<dbReference type="GeneID" id="41957535"/>
<dbReference type="Gene3D" id="3.40.50.200">
    <property type="entry name" value="Peptidase S8/S53 domain"/>
    <property type="match status" value="1"/>
</dbReference>
<sequence length="942" mass="101115">MSCFSLREFCVPIAQHNPRIVEVHKGFCLPFKAWVEATRAPHRSHAIILSLFAATCLASPASKPIEEKAPIIPGFYIVEYEDGHMDTATFRNQIASDAHVKMDLNFELFKGASIQFHDNEHVEETAAKVAEMPAVRRMWPQRRYRIPDYEVSWAGNMPDDQAKALMRRQSDGNDTFTPHLMTQVNKLRNKGIVGKGIKVAVIDSGVDYKHPALGGCFGHDCLVSFGYDLVGDAYNGSNTPIPDNDPMDCGGHGTHVSGIIAAQTNNPFGIIGAATGVTMGQYRVFGCEGSASDDVLIQAYNMAYQDGADLITASIGGSSGWPEEAWAVAVTRIVEKGVPCVISAGNDGAAGMFFSSTASDARGATAIASFDNSITPQLLSNATYRVSGGQELAFSYTVGSPAKWANVTKQLWAVNFNTNDTQNACDPLPDNTPDLSNYIVLIRRGTCAFTQKATNVRAKGAKYLIYYNNVPGTVSISVTAVDGILAAATVDADTGKSWIAQLSAGRNVTIAMTDPLTAPKVLLSAPNSATGGSPSTYTSWGPTFEGQVKPQVAAPGGNILSTYPLAKGGYAVLSGTSMACPLTAGVYALIMSVRGIKDPKTLENLVASTAKPTLFNSGSGSASYLAPVPQQGAGLIQAYDAAYTTTLLSVSSLAFNDTDHFVPVQNFTISNNGSSSVTYTLSQRGAATAYTFSTNASDITPEAFPNELVTNYASLKFSEEKLEIGPGGKVQIAVTVTPPSDLEARRLPVYSGYVTINGTDGSSFSLPYMGIAGSIHAQRTLDPKDTFLSSNQIPRNFTEDDPPRVPAGHQFDLPPPGQANNTQYVLVSEMPRLSINLAWGTPLLRADVVAIRGNTTETEQPAEETEVLGLKTVGSLQYFPQQYQPRTRTFVRWDGILESGKYAPSGQYKIVFRALRVFGDSEKTEEYDVVETVPFKIRYINK</sequence>
<dbReference type="AlphaFoldDB" id="A0A6P8BI79"/>
<dbReference type="InterPro" id="IPR003137">
    <property type="entry name" value="PA_domain"/>
</dbReference>
<dbReference type="GO" id="GO:0004252">
    <property type="term" value="F:serine-type endopeptidase activity"/>
    <property type="evidence" value="ECO:0007669"/>
    <property type="project" value="UniProtKB-UniRule"/>
</dbReference>
<dbReference type="PANTHER" id="PTHR43806">
    <property type="entry name" value="PEPTIDASE S8"/>
    <property type="match status" value="1"/>
</dbReference>
<dbReference type="PRINTS" id="PR00723">
    <property type="entry name" value="SUBTILISIN"/>
</dbReference>
<keyword evidence="7 9" id="KW-0720">Serine protease</keyword>
<dbReference type="Gene3D" id="3.50.30.30">
    <property type="match status" value="1"/>
</dbReference>
<organism evidence="14 15">
    <name type="scientific">Pyricularia grisea</name>
    <name type="common">Crabgrass-specific blast fungus</name>
    <name type="synonym">Magnaporthe grisea</name>
    <dbReference type="NCBI Taxonomy" id="148305"/>
    <lineage>
        <taxon>Eukaryota</taxon>
        <taxon>Fungi</taxon>
        <taxon>Dikarya</taxon>
        <taxon>Ascomycota</taxon>
        <taxon>Pezizomycotina</taxon>
        <taxon>Sordariomycetes</taxon>
        <taxon>Sordariomycetidae</taxon>
        <taxon>Magnaporthales</taxon>
        <taxon>Pyriculariaceae</taxon>
        <taxon>Pyricularia</taxon>
    </lineage>
</organism>
<dbReference type="PROSITE" id="PS00137">
    <property type="entry name" value="SUBTILASE_HIS"/>
    <property type="match status" value="1"/>
</dbReference>
<dbReference type="CDD" id="cd07489">
    <property type="entry name" value="Peptidases_S8_5"/>
    <property type="match status" value="1"/>
</dbReference>
<evidence type="ECO:0000256" key="8">
    <source>
        <dbReference type="PIRSR" id="PIRSR615500-1"/>
    </source>
</evidence>
<dbReference type="InterPro" id="IPR023828">
    <property type="entry name" value="Peptidase_S8_Ser-AS"/>
</dbReference>
<comment type="similarity">
    <text evidence="1 9 10">Belongs to the peptidase S8 family.</text>
</comment>
<evidence type="ECO:0000256" key="3">
    <source>
        <dbReference type="ARBA" id="ARBA00022525"/>
    </source>
</evidence>
<accession>A0A6P8BI79</accession>
<dbReference type="InterPro" id="IPR036852">
    <property type="entry name" value="Peptidase_S8/S53_dom_sf"/>
</dbReference>
<dbReference type="KEGG" id="pgri:PgNI_02561"/>
<dbReference type="InterPro" id="IPR046450">
    <property type="entry name" value="PA_dom_sf"/>
</dbReference>
<dbReference type="InterPro" id="IPR034187">
    <property type="entry name" value="Peptidases_S8_5"/>
</dbReference>
<evidence type="ECO:0000256" key="1">
    <source>
        <dbReference type="ARBA" id="ARBA00011073"/>
    </source>
</evidence>
<keyword evidence="3" id="KW-0964">Secreted</keyword>
<feature type="domain" description="PA" evidence="12">
    <location>
        <begin position="421"/>
        <end position="493"/>
    </location>
</feature>
<dbReference type="Proteomes" id="UP000515153">
    <property type="component" value="Unplaced"/>
</dbReference>
<keyword evidence="6 9" id="KW-0378">Hydrolase</keyword>
<dbReference type="PROSITE" id="PS51892">
    <property type="entry name" value="SUBTILASE"/>
    <property type="match status" value="1"/>
</dbReference>
<keyword evidence="2" id="KW-0134">Cell wall</keyword>
<dbReference type="SUPFAM" id="SSF52743">
    <property type="entry name" value="Subtilisin-like"/>
    <property type="match status" value="1"/>
</dbReference>
<keyword evidence="14" id="KW-1185">Reference proteome</keyword>
<proteinExistence type="inferred from homology"/>
<feature type="active site" description="Charge relay system" evidence="8 9">
    <location>
        <position position="203"/>
    </location>
</feature>
<evidence type="ECO:0000256" key="10">
    <source>
        <dbReference type="RuleBase" id="RU003355"/>
    </source>
</evidence>
<dbReference type="Pfam" id="PF02225">
    <property type="entry name" value="PA"/>
    <property type="match status" value="1"/>
</dbReference>